<keyword evidence="7" id="KW-1185">Reference proteome</keyword>
<dbReference type="AlphaFoldDB" id="A0A8J3FKH1"/>
<feature type="domain" description="Protein FecR C-terminal" evidence="5">
    <location>
        <begin position="26"/>
        <end position="93"/>
    </location>
</feature>
<sequence length="764" mass="88252">MKLPLYFLFLFLPFIAFSQEPVTPLIHFDNVEAANAIITLEKAYNVKISYPNKLIDGKTVSLEEKKRTLNETLDELSSLLNIHFKIINQRYIVVNKAEEETFNYQQLNTVIINEYLTRGISKNMDATYKIQPKQLDILPGLIEADVLVSLQELPGVISPNETATGLSVRGGTPDQNHIIWDGITMYHSGHLFGMISSFNPNITQNITFYNKGTNPRFGERISSVVDISTSNDITEKINMGFGFNGISADAFFETPIIPNKLSVLVAYRKSYENLFETNTFKKMEQKVFQNSSILDNETSEENFHFKDYNVKLNYKLNSNNTLSGSLIHIDNDLLHDYQDFNNNIFYQDYIDTENNGYSLNWNKNWNSNVKQTTKVSFSDYMLQYDFVTEEDNTQLSKFDKENKIRDFDFSTELSLHNTLSLGYQTSFKHVGYSFVETTDSPIVLDQNDSKINTHALFANYSNRQSKSFNFDIGMRANYYRQLNTLRLEPRLLIVKNINDNLKIQASGEIKNQVIYQIDETVYSDLSLENKLWRLSDGKEAPILNSNHLSLGALYHKNGWSFDFDSYYKKVTGISSLPLGFYNEDDTKYLKGEQNIYGLDFYTKKDFKSIKTWISYSINQIDARFDGINNNRYFTASNEIAHAISASISYKTKKLQVALGWKWHTGKPYTLSTVNPNDDDVSLVGVNTERLPNYHRLDLSSVYNFWFSKKSDIKGKVGLSIWNLYNQKNHLSREYTGNNIADDPVVIQDYYSLNLTPNFLFRMYW</sequence>
<evidence type="ECO:0000256" key="2">
    <source>
        <dbReference type="ARBA" id="ARBA00023136"/>
    </source>
</evidence>
<evidence type="ECO:0000256" key="3">
    <source>
        <dbReference type="ARBA" id="ARBA00023237"/>
    </source>
</evidence>
<proteinExistence type="predicted"/>
<keyword evidence="2" id="KW-0472">Membrane</keyword>
<evidence type="ECO:0000256" key="1">
    <source>
        <dbReference type="ARBA" id="ARBA00004442"/>
    </source>
</evidence>
<dbReference type="InterPro" id="IPR036942">
    <property type="entry name" value="Beta-barrel_TonB_sf"/>
</dbReference>
<comment type="caution">
    <text evidence="6">The sequence shown here is derived from an EMBL/GenBank/DDBJ whole genome shotgun (WGS) entry which is preliminary data.</text>
</comment>
<evidence type="ECO:0000256" key="4">
    <source>
        <dbReference type="SAM" id="SignalP"/>
    </source>
</evidence>
<dbReference type="InterPro" id="IPR032508">
    <property type="entry name" value="FecR_C"/>
</dbReference>
<accession>A0A8J3FKH1</accession>
<dbReference type="Pfam" id="PF16344">
    <property type="entry name" value="FecR_C"/>
    <property type="match status" value="1"/>
</dbReference>
<protein>
    <submittedName>
        <fullName evidence="6">TonB-dependent receptor</fullName>
    </submittedName>
</protein>
<feature type="chain" id="PRO_5035327573" evidence="4">
    <location>
        <begin position="19"/>
        <end position="764"/>
    </location>
</feature>
<feature type="signal peptide" evidence="4">
    <location>
        <begin position="1"/>
        <end position="18"/>
    </location>
</feature>
<dbReference type="Proteomes" id="UP000612329">
    <property type="component" value="Unassembled WGS sequence"/>
</dbReference>
<keyword evidence="3" id="KW-0998">Cell outer membrane</keyword>
<dbReference type="Gene3D" id="2.40.170.20">
    <property type="entry name" value="TonB-dependent receptor, beta-barrel domain"/>
    <property type="match status" value="1"/>
</dbReference>
<dbReference type="GO" id="GO:0009279">
    <property type="term" value="C:cell outer membrane"/>
    <property type="evidence" value="ECO:0007669"/>
    <property type="project" value="UniProtKB-SubCell"/>
</dbReference>
<name>A0A8J3FKH1_9FLAO</name>
<dbReference type="Gene3D" id="3.55.50.30">
    <property type="match status" value="1"/>
</dbReference>
<organism evidence="6 7">
    <name type="scientific">Yeosuana aromativorans</name>
    <dbReference type="NCBI Taxonomy" id="288019"/>
    <lineage>
        <taxon>Bacteria</taxon>
        <taxon>Pseudomonadati</taxon>
        <taxon>Bacteroidota</taxon>
        <taxon>Flavobacteriia</taxon>
        <taxon>Flavobacteriales</taxon>
        <taxon>Flavobacteriaceae</taxon>
        <taxon>Yeosuana</taxon>
    </lineage>
</organism>
<evidence type="ECO:0000259" key="5">
    <source>
        <dbReference type="Pfam" id="PF16344"/>
    </source>
</evidence>
<keyword evidence="6" id="KW-0675">Receptor</keyword>
<reference evidence="6" key="2">
    <citation type="submission" date="2020-09" db="EMBL/GenBank/DDBJ databases">
        <authorList>
            <person name="Sun Q."/>
            <person name="Ohkuma M."/>
        </authorList>
    </citation>
    <scope>NUCLEOTIDE SEQUENCE</scope>
    <source>
        <strain evidence="6">JCM 12862</strain>
    </source>
</reference>
<evidence type="ECO:0000313" key="7">
    <source>
        <dbReference type="Proteomes" id="UP000612329"/>
    </source>
</evidence>
<gene>
    <name evidence="6" type="ORF">GCM10007962_23100</name>
</gene>
<dbReference type="EMBL" id="BMNR01000005">
    <property type="protein sequence ID" value="GGK28206.1"/>
    <property type="molecule type" value="Genomic_DNA"/>
</dbReference>
<reference evidence="6" key="1">
    <citation type="journal article" date="2014" name="Int. J. Syst. Evol. Microbiol.">
        <title>Complete genome sequence of Corynebacterium casei LMG S-19264T (=DSM 44701T), isolated from a smear-ripened cheese.</title>
        <authorList>
            <consortium name="US DOE Joint Genome Institute (JGI-PGF)"/>
            <person name="Walter F."/>
            <person name="Albersmeier A."/>
            <person name="Kalinowski J."/>
            <person name="Ruckert C."/>
        </authorList>
    </citation>
    <scope>NUCLEOTIDE SEQUENCE</scope>
    <source>
        <strain evidence="6">JCM 12862</strain>
    </source>
</reference>
<evidence type="ECO:0000313" key="6">
    <source>
        <dbReference type="EMBL" id="GGK28206.1"/>
    </source>
</evidence>
<dbReference type="SUPFAM" id="SSF56935">
    <property type="entry name" value="Porins"/>
    <property type="match status" value="1"/>
</dbReference>
<comment type="subcellular location">
    <subcellularLocation>
        <location evidence="1">Cell outer membrane</location>
    </subcellularLocation>
</comment>
<keyword evidence="4" id="KW-0732">Signal</keyword>